<dbReference type="Gene3D" id="2.60.120.260">
    <property type="entry name" value="Galactose-binding domain-like"/>
    <property type="match status" value="1"/>
</dbReference>
<dbReference type="Gene3D" id="2.60.40.10">
    <property type="entry name" value="Immunoglobulins"/>
    <property type="match status" value="1"/>
</dbReference>
<dbReference type="InterPro" id="IPR006104">
    <property type="entry name" value="Glyco_hydro_2_N"/>
</dbReference>
<gene>
    <name evidence="8" type="ORF">K933_02201</name>
</gene>
<evidence type="ECO:0000259" key="5">
    <source>
        <dbReference type="Pfam" id="PF00703"/>
    </source>
</evidence>
<dbReference type="GO" id="GO:0005975">
    <property type="term" value="P:carbohydrate metabolic process"/>
    <property type="evidence" value="ECO:0007669"/>
    <property type="project" value="InterPro"/>
</dbReference>
<evidence type="ECO:0000259" key="7">
    <source>
        <dbReference type="Pfam" id="PF02837"/>
    </source>
</evidence>
<feature type="domain" description="Glycoside hydrolase family 2 catalytic" evidence="6">
    <location>
        <begin position="237"/>
        <end position="424"/>
    </location>
</feature>
<dbReference type="AlphaFoldDB" id="V4HPA6"/>
<dbReference type="Proteomes" id="UP000017840">
    <property type="component" value="Unassembled WGS sequence"/>
</dbReference>
<dbReference type="InterPro" id="IPR036156">
    <property type="entry name" value="Beta-gal/glucu_dom_sf"/>
</dbReference>
<dbReference type="InterPro" id="IPR017853">
    <property type="entry name" value="GH"/>
</dbReference>
<dbReference type="InterPro" id="IPR006103">
    <property type="entry name" value="Glyco_hydro_2_cat"/>
</dbReference>
<dbReference type="InterPro" id="IPR013783">
    <property type="entry name" value="Ig-like_fold"/>
</dbReference>
<dbReference type="Pfam" id="PF02836">
    <property type="entry name" value="Glyco_hydro_2_C"/>
    <property type="match status" value="1"/>
</dbReference>
<evidence type="ECO:0000256" key="3">
    <source>
        <dbReference type="ARBA" id="ARBA00023295"/>
    </source>
</evidence>
<dbReference type="SUPFAM" id="SSF49303">
    <property type="entry name" value="beta-Galactosidase/glucuronidase domain"/>
    <property type="match status" value="1"/>
</dbReference>
<protein>
    <submittedName>
        <fullName evidence="8">Beta-galactosidase</fullName>
    </submittedName>
</protein>
<name>V4HPA6_9EURY</name>
<dbReference type="EMBL" id="ASGZ01000005">
    <property type="protein sequence ID" value="ESP89759.1"/>
    <property type="molecule type" value="Genomic_DNA"/>
</dbReference>
<dbReference type="eggNOG" id="arCOG07337">
    <property type="taxonomic scope" value="Archaea"/>
</dbReference>
<comment type="caution">
    <text evidence="8">The sequence shown here is derived from an EMBL/GenBank/DDBJ whole genome shotgun (WGS) entry which is preliminary data.</text>
</comment>
<evidence type="ECO:0000256" key="1">
    <source>
        <dbReference type="ARBA" id="ARBA00007401"/>
    </source>
</evidence>
<keyword evidence="9" id="KW-1185">Reference proteome</keyword>
<dbReference type="PATRIC" id="fig|1324957.4.peg.444"/>
<evidence type="ECO:0000256" key="2">
    <source>
        <dbReference type="ARBA" id="ARBA00022801"/>
    </source>
</evidence>
<feature type="region of interest" description="Disordered" evidence="4">
    <location>
        <begin position="151"/>
        <end position="182"/>
    </location>
</feature>
<proteinExistence type="inferred from homology"/>
<feature type="domain" description="Glycosyl hydrolases family 2 sugar binding" evidence="7">
    <location>
        <begin position="5"/>
        <end position="111"/>
    </location>
</feature>
<accession>V4HPA6</accession>
<evidence type="ECO:0000256" key="4">
    <source>
        <dbReference type="SAM" id="MobiDB-lite"/>
    </source>
</evidence>
<dbReference type="PANTHER" id="PTHR42732">
    <property type="entry name" value="BETA-GALACTOSIDASE"/>
    <property type="match status" value="1"/>
</dbReference>
<evidence type="ECO:0000259" key="6">
    <source>
        <dbReference type="Pfam" id="PF02836"/>
    </source>
</evidence>
<dbReference type="InterPro" id="IPR006102">
    <property type="entry name" value="Ig-like_GH2"/>
</dbReference>
<evidence type="ECO:0000313" key="8">
    <source>
        <dbReference type="EMBL" id="ESP89759.1"/>
    </source>
</evidence>
<feature type="compositionally biased region" description="Basic and acidic residues" evidence="4">
    <location>
        <begin position="154"/>
        <end position="171"/>
    </location>
</feature>
<dbReference type="Pfam" id="PF02837">
    <property type="entry name" value="Glyco_hydro_2_N"/>
    <property type="match status" value="1"/>
</dbReference>
<dbReference type="STRING" id="1324957.K933_02201"/>
<evidence type="ECO:0000313" key="9">
    <source>
        <dbReference type="Proteomes" id="UP000017840"/>
    </source>
</evidence>
<dbReference type="PRINTS" id="PR00132">
    <property type="entry name" value="GLHYDRLASE2"/>
</dbReference>
<keyword evidence="3" id="KW-0326">Glycosidase</keyword>
<dbReference type="PANTHER" id="PTHR42732:SF3">
    <property type="entry name" value="HYDROLASE"/>
    <property type="match status" value="1"/>
</dbReference>
<dbReference type="GO" id="GO:0004553">
    <property type="term" value="F:hydrolase activity, hydrolyzing O-glycosyl compounds"/>
    <property type="evidence" value="ECO:0007669"/>
    <property type="project" value="InterPro"/>
</dbReference>
<keyword evidence="2" id="KW-0378">Hydrolase</keyword>
<reference evidence="8 9" key="1">
    <citation type="journal article" date="2013" name="Genome Announc.">
        <title>Draft Genome Sequence of 'Candidatus Halobonum tyrrellensis' Strain G22, Isolated from the Hypersaline Waters of Lake Tyrrell, Australia.</title>
        <authorList>
            <person name="Ugalde J.A."/>
            <person name="Narasingarao P."/>
            <person name="Kuo S."/>
            <person name="Podell S."/>
            <person name="Allen E.E."/>
        </authorList>
    </citation>
    <scope>NUCLEOTIDE SEQUENCE [LARGE SCALE GENOMIC DNA]</scope>
    <source>
        <strain evidence="8 9">G22</strain>
    </source>
</reference>
<dbReference type="InterPro" id="IPR006101">
    <property type="entry name" value="Glyco_hydro_2"/>
</dbReference>
<dbReference type="Pfam" id="PF00703">
    <property type="entry name" value="Glyco_hydro_2"/>
    <property type="match status" value="1"/>
</dbReference>
<sequence>MDSCHNYVGTVWYRRTVDVDAADLRGRDALLRFGAVDYETTVWVNGVEVGYNRDGYLPFEFDASEAIEPGENTVVVRVTDPENLEEIPHGKQGDPWYTRVSGIWQSVALAFVPPTRTESVRVTPDLDRDEASVEVTTRLGPAAEADLTCVVRATPRESRSDAGRNDGDGSADRTAVTAETTVSAAETTDVVLPFDDPAYWRPESPALYDVTVELVDDGDVVDRYADYFGMRSFGYADGQFLLNGEEIELRGVLDQGYYPETQYRPPTDDAFAREVTAAKGLGFNLIRKHVKPAHPEFLREADKQGILVWEEPANPTRYTARSQSETTAQLAGLVERDYNRPSVVVWSLYNEEWGVGHHDDDETLWTDAEKQQFLADAYRSVRERDATRLVCDNSGWAHVTTDVNDFHRYFASPDRAETWEDELDHMRYYAADNYATTRFVDGDVCDVPVVASELGTWGMGDLSRLRDRYGGDPEWFSHEFLTEPLKRPEGVDERFETTELSEVFDDFADLEAAWQRREFVSIKHLVEQIRVRDGVAGYVLTQLSDIEWEFNGLFDYLREEKSFCDEFARVNAPLSVVAEPDVHAVSAGDSLSFDLTVVNSTREPVTGTLGWSFLGESGRETVTVGPNATHRVGRRVPEVSGTNRTVGTDDLSAVFEHSGDDATTTEPVTVVDCGRDMSSTGVVYAGGAFASRLASEGVDVTHELTDGTDLAFVTRIDAAVERYAAEGGTVVHLPTSDGTMTGGGPFVYRSLPKEASWLGATSFFYQNSPLLAGVCDGPRLGWEFEGLYPYAVATDLDSATDDVHVGCVEGWLANPGSPLVVRSRDGGGPFVALTFRVQNAYGSHPIATLLCDRLIEEFTAQTRPRG</sequence>
<dbReference type="InterPro" id="IPR051913">
    <property type="entry name" value="GH2_Domain-Containing"/>
</dbReference>
<dbReference type="Gene3D" id="3.20.20.80">
    <property type="entry name" value="Glycosidases"/>
    <property type="match status" value="1"/>
</dbReference>
<dbReference type="SUPFAM" id="SSF51445">
    <property type="entry name" value="(Trans)glycosidases"/>
    <property type="match status" value="1"/>
</dbReference>
<organism evidence="8 9">
    <name type="scientific">Candidatus Halobonum tyrrellensis G22</name>
    <dbReference type="NCBI Taxonomy" id="1324957"/>
    <lineage>
        <taxon>Archaea</taxon>
        <taxon>Methanobacteriati</taxon>
        <taxon>Methanobacteriota</taxon>
        <taxon>Stenosarchaea group</taxon>
        <taxon>Halobacteria</taxon>
        <taxon>Halobacteriales</taxon>
        <taxon>Haloferacaceae</taxon>
        <taxon>Candidatus Halobonum</taxon>
    </lineage>
</organism>
<comment type="similarity">
    <text evidence="1">Belongs to the glycosyl hydrolase 2 family.</text>
</comment>
<dbReference type="InterPro" id="IPR008979">
    <property type="entry name" value="Galactose-bd-like_sf"/>
</dbReference>
<dbReference type="SUPFAM" id="SSF49785">
    <property type="entry name" value="Galactose-binding domain-like"/>
    <property type="match status" value="1"/>
</dbReference>
<feature type="domain" description="Glycoside hydrolase family 2 immunoglobulin-like beta-sandwich" evidence="5">
    <location>
        <begin position="118"/>
        <end position="231"/>
    </location>
</feature>